<dbReference type="PANTHER" id="PTHR35789">
    <property type="entry name" value="SPORE GERMINATION PROTEIN B3"/>
    <property type="match status" value="1"/>
</dbReference>
<evidence type="ECO:0000313" key="11">
    <source>
        <dbReference type="Proteomes" id="UP001229346"/>
    </source>
</evidence>
<evidence type="ECO:0000259" key="8">
    <source>
        <dbReference type="Pfam" id="PF05504"/>
    </source>
</evidence>
<keyword evidence="5" id="KW-0472">Membrane</keyword>
<dbReference type="InterPro" id="IPR046953">
    <property type="entry name" value="Spore_GerAC-like_C"/>
</dbReference>
<dbReference type="Proteomes" id="UP001229346">
    <property type="component" value="Unassembled WGS sequence"/>
</dbReference>
<evidence type="ECO:0000256" key="3">
    <source>
        <dbReference type="ARBA" id="ARBA00022544"/>
    </source>
</evidence>
<comment type="similarity">
    <text evidence="2">Belongs to the GerABKC lipoprotein family.</text>
</comment>
<evidence type="ECO:0000256" key="5">
    <source>
        <dbReference type="ARBA" id="ARBA00023136"/>
    </source>
</evidence>
<comment type="caution">
    <text evidence="10">The sequence shown here is derived from an EMBL/GenBank/DDBJ whole genome shotgun (WGS) entry which is preliminary data.</text>
</comment>
<evidence type="ECO:0000256" key="2">
    <source>
        <dbReference type="ARBA" id="ARBA00007886"/>
    </source>
</evidence>
<dbReference type="PANTHER" id="PTHR35789:SF1">
    <property type="entry name" value="SPORE GERMINATION PROTEIN B3"/>
    <property type="match status" value="1"/>
</dbReference>
<dbReference type="InterPro" id="IPR057336">
    <property type="entry name" value="GerAC_N"/>
</dbReference>
<proteinExistence type="inferred from homology"/>
<evidence type="ECO:0000259" key="9">
    <source>
        <dbReference type="Pfam" id="PF25198"/>
    </source>
</evidence>
<dbReference type="Pfam" id="PF05504">
    <property type="entry name" value="Spore_GerAC"/>
    <property type="match status" value="1"/>
</dbReference>
<reference evidence="10 11" key="1">
    <citation type="submission" date="2023-07" db="EMBL/GenBank/DDBJ databases">
        <title>Sorghum-associated microbial communities from plants grown in Nebraska, USA.</title>
        <authorList>
            <person name="Schachtman D."/>
        </authorList>
    </citation>
    <scope>NUCLEOTIDE SEQUENCE [LARGE SCALE GENOMIC DNA]</scope>
    <source>
        <strain evidence="10 11">CC482</strain>
    </source>
</reference>
<dbReference type="EMBL" id="JAUSSU010000017">
    <property type="protein sequence ID" value="MDQ0116237.1"/>
    <property type="molecule type" value="Genomic_DNA"/>
</dbReference>
<sequence length="359" mass="40412">MRIIGLRVLPVIGITAILLTLTGCWDNKDINHRSLPIVMGISKLDDHYHIVLQIPEPSQQQGTEFRLVKASGATINEIVDRIGANMETEMDLLHLKVILIDKAYAVSGLNDAVSAFIRSHDISPKTMAVICDEPIDQFLDNIQQYSKNNGTLIQDFFRANAGWSPQVATSRIWELFRSIHSLTRDEAIPIIKSGKGTIVETRGSAIIRNGKMVGRLTPDETLMTNIFSGMDVKGKIEVMNSATVQIVNNRITNRSSIVDGKPLLRSKISLRVALLETKGQPTQDEIKKELQLTLTERFNHVLTMMKEEEADILGLGQLFRNKLSRDELQKWRTNYLPNLKAEIHFEVFIENEGDLKMDA</sequence>
<comment type="subcellular location">
    <subcellularLocation>
        <location evidence="1">Membrane</location>
        <topology evidence="1">Lipid-anchor</topology>
    </subcellularLocation>
</comment>
<keyword evidence="4" id="KW-0732">Signal</keyword>
<dbReference type="InterPro" id="IPR038501">
    <property type="entry name" value="Spore_GerAC_C_sf"/>
</dbReference>
<name>A0ABT9U9A8_PAEHA</name>
<keyword evidence="6" id="KW-0564">Palmitate</keyword>
<dbReference type="Pfam" id="PF25198">
    <property type="entry name" value="Spore_GerAC_N"/>
    <property type="match status" value="1"/>
</dbReference>
<evidence type="ECO:0000256" key="6">
    <source>
        <dbReference type="ARBA" id="ARBA00023139"/>
    </source>
</evidence>
<dbReference type="Gene3D" id="3.30.300.210">
    <property type="entry name" value="Nutrient germinant receptor protein C, domain 3"/>
    <property type="match status" value="1"/>
</dbReference>
<dbReference type="InterPro" id="IPR008844">
    <property type="entry name" value="Spore_GerAC-like"/>
</dbReference>
<dbReference type="RefSeq" id="WP_307208284.1">
    <property type="nucleotide sequence ID" value="NZ_JAUSSU010000017.1"/>
</dbReference>
<protein>
    <submittedName>
        <fullName evidence="10">Ger(X)C family germination protein</fullName>
    </submittedName>
</protein>
<feature type="domain" description="Spore germination protein N-terminal" evidence="9">
    <location>
        <begin position="26"/>
        <end position="192"/>
    </location>
</feature>
<accession>A0ABT9U9A8</accession>
<dbReference type="PROSITE" id="PS51257">
    <property type="entry name" value="PROKAR_LIPOPROTEIN"/>
    <property type="match status" value="1"/>
</dbReference>
<gene>
    <name evidence="10" type="ORF">J2T15_005713</name>
</gene>
<evidence type="ECO:0000256" key="7">
    <source>
        <dbReference type="ARBA" id="ARBA00023288"/>
    </source>
</evidence>
<dbReference type="NCBIfam" id="TIGR02887">
    <property type="entry name" value="spore_ger_x_C"/>
    <property type="match status" value="1"/>
</dbReference>
<keyword evidence="11" id="KW-1185">Reference proteome</keyword>
<evidence type="ECO:0000256" key="4">
    <source>
        <dbReference type="ARBA" id="ARBA00022729"/>
    </source>
</evidence>
<evidence type="ECO:0000313" key="10">
    <source>
        <dbReference type="EMBL" id="MDQ0116237.1"/>
    </source>
</evidence>
<evidence type="ECO:0000256" key="1">
    <source>
        <dbReference type="ARBA" id="ARBA00004635"/>
    </source>
</evidence>
<feature type="domain" description="Spore germination GerAC-like C-terminal" evidence="8">
    <location>
        <begin position="203"/>
        <end position="353"/>
    </location>
</feature>
<organism evidence="10 11">
    <name type="scientific">Paenibacillus harenae</name>
    <dbReference type="NCBI Taxonomy" id="306543"/>
    <lineage>
        <taxon>Bacteria</taxon>
        <taxon>Bacillati</taxon>
        <taxon>Bacillota</taxon>
        <taxon>Bacilli</taxon>
        <taxon>Bacillales</taxon>
        <taxon>Paenibacillaceae</taxon>
        <taxon>Paenibacillus</taxon>
    </lineage>
</organism>
<keyword evidence="3" id="KW-0309">Germination</keyword>
<keyword evidence="7" id="KW-0449">Lipoprotein</keyword>